<proteinExistence type="predicted"/>
<dbReference type="SUPFAM" id="SSF49785">
    <property type="entry name" value="Galactose-binding domain-like"/>
    <property type="match status" value="1"/>
</dbReference>
<keyword evidence="2" id="KW-1185">Reference proteome</keyword>
<dbReference type="EMBL" id="JAUSTM010000019">
    <property type="protein sequence ID" value="MDQ0223199.1"/>
    <property type="molecule type" value="Genomic_DNA"/>
</dbReference>
<sequence length="201" mass="22446">MIFVKYKVNFANKQGRAVAYDAYKDNFKAVTDNQLVLEPYQTIVWVFGEENELDEEVQASHELLLSANWQVDLADAQSYPNFEPVTTMSALKPINLLDGYDRKSGTVAYSATVNLDKASDIIGLDLGQAYEIAQVFVNGQSAGIQIAPPYRFDVAGLFHDGENELRIEVTNTLGTVFRGGLNQYLLVEPFGLTEEIKILRK</sequence>
<dbReference type="Gene3D" id="2.60.120.260">
    <property type="entry name" value="Galactose-binding domain-like"/>
    <property type="match status" value="1"/>
</dbReference>
<evidence type="ECO:0000313" key="1">
    <source>
        <dbReference type="EMBL" id="MDQ0223199.1"/>
    </source>
</evidence>
<gene>
    <name evidence="1" type="ORF">J2S23_001774</name>
</gene>
<protein>
    <recommendedName>
        <fullName evidence="3">Beta-galactosidase</fullName>
    </recommendedName>
</protein>
<organism evidence="1 2">
    <name type="scientific">Streptococcus moroccensis</name>
    <dbReference type="NCBI Taxonomy" id="1451356"/>
    <lineage>
        <taxon>Bacteria</taxon>
        <taxon>Bacillati</taxon>
        <taxon>Bacillota</taxon>
        <taxon>Bacilli</taxon>
        <taxon>Lactobacillales</taxon>
        <taxon>Streptococcaceae</taxon>
        <taxon>Streptococcus</taxon>
    </lineage>
</organism>
<reference evidence="1 2" key="1">
    <citation type="submission" date="2023-07" db="EMBL/GenBank/DDBJ databases">
        <title>Genomic Encyclopedia of Type Strains, Phase IV (KMG-IV): sequencing the most valuable type-strain genomes for metagenomic binning, comparative biology and taxonomic classification.</title>
        <authorList>
            <person name="Goeker M."/>
        </authorList>
    </citation>
    <scope>NUCLEOTIDE SEQUENCE [LARGE SCALE GENOMIC DNA]</scope>
    <source>
        <strain evidence="1 2">DSM 105143</strain>
    </source>
</reference>
<dbReference type="Proteomes" id="UP001223079">
    <property type="component" value="Unassembled WGS sequence"/>
</dbReference>
<dbReference type="RefSeq" id="WP_307122350.1">
    <property type="nucleotide sequence ID" value="NZ_JAUSTM010000019.1"/>
</dbReference>
<name>A0ABT9YT82_9STRE</name>
<evidence type="ECO:0000313" key="2">
    <source>
        <dbReference type="Proteomes" id="UP001223079"/>
    </source>
</evidence>
<evidence type="ECO:0008006" key="3">
    <source>
        <dbReference type="Google" id="ProtNLM"/>
    </source>
</evidence>
<accession>A0ABT9YT82</accession>
<dbReference type="NCBIfam" id="NF045579">
    <property type="entry name" value="rhamnoside_JR"/>
    <property type="match status" value="1"/>
</dbReference>
<dbReference type="InterPro" id="IPR008979">
    <property type="entry name" value="Galactose-bd-like_sf"/>
</dbReference>
<comment type="caution">
    <text evidence="1">The sequence shown here is derived from an EMBL/GenBank/DDBJ whole genome shotgun (WGS) entry which is preliminary data.</text>
</comment>